<evidence type="ECO:0008006" key="5">
    <source>
        <dbReference type="Google" id="ProtNLM"/>
    </source>
</evidence>
<accession>A0A1F8DXP6</accession>
<feature type="domain" description="PseI/NeuA/B-like" evidence="1">
    <location>
        <begin position="50"/>
        <end position="270"/>
    </location>
</feature>
<name>A0A1F8DXP6_9BACT</name>
<feature type="domain" description="Cupin type-2" evidence="2">
    <location>
        <begin position="413"/>
        <end position="471"/>
    </location>
</feature>
<proteinExistence type="predicted"/>
<dbReference type="Pfam" id="PF07883">
    <property type="entry name" value="Cupin_2"/>
    <property type="match status" value="1"/>
</dbReference>
<dbReference type="STRING" id="1802559.A2372_02865"/>
<dbReference type="InterPro" id="IPR051690">
    <property type="entry name" value="PseI-like"/>
</dbReference>
<dbReference type="AlphaFoldDB" id="A0A1F8DXP6"/>
<dbReference type="SUPFAM" id="SSF51569">
    <property type="entry name" value="Aldolase"/>
    <property type="match status" value="1"/>
</dbReference>
<dbReference type="Gene3D" id="3.90.1210.10">
    <property type="entry name" value="Antifreeze-like/N-acetylneuraminic acid synthase C-terminal domain"/>
    <property type="match status" value="1"/>
</dbReference>
<gene>
    <name evidence="3" type="ORF">A2372_02865</name>
</gene>
<dbReference type="PANTHER" id="PTHR42966">
    <property type="entry name" value="N-ACETYLNEURAMINATE SYNTHASE"/>
    <property type="match status" value="1"/>
</dbReference>
<evidence type="ECO:0000259" key="2">
    <source>
        <dbReference type="Pfam" id="PF07883"/>
    </source>
</evidence>
<dbReference type="GO" id="GO:0047444">
    <property type="term" value="F:N-acylneuraminate-9-phosphate synthase activity"/>
    <property type="evidence" value="ECO:0007669"/>
    <property type="project" value="TreeGrafter"/>
</dbReference>
<dbReference type="InterPro" id="IPR013785">
    <property type="entry name" value="Aldolase_TIM"/>
</dbReference>
<dbReference type="InterPro" id="IPR011051">
    <property type="entry name" value="RmlC_Cupin_sf"/>
</dbReference>
<sequence length="509" mass="57322">MADVMAVKKQLPQKPLIIFEMANNHMGDVQHGLEIIRMLHAVIKHIDVFAFAIKFQYRHLETFIHPDFQNRADHKYVKRFTETQLSEDEFLRLKEYAEQLGFMTICTPFDETSVGQVEKHGYDALKIASASFTDWPLLERIVMTDMPIIASTGGAKLEDIDKVVSFLQHRGKEFALMHCVGEYPTVPERLQLNQIDLFRQRYAGVPIGFSTHEEPGNTEAIMLAVAKGATIFEKHVGAKADHYPMNAYSATPVQAAQWVRAALNAYAMCGVVGQRHASSEKELADILQFQRGVFANHDFTGGDRIHMANTFCAWPNQPGQLLARDLSKYMVITSRGNVEASSPLVNVCKADTRAQVYEIVTRSCELLREAGIALSNKLNFEISHHYGIGKFYEAGAVIITCVNNEEYAKKLILLLPGQGPHPMHYHKLKRETFHVLHGNVIFTLDGVETKAGPGDVITVERGVKHNFRSEGGVVFEEISTMHHKGDSYYTVPAVDANKYRKTELTYWVV</sequence>
<comment type="caution">
    <text evidence="3">The sequence shown here is derived from an EMBL/GenBank/DDBJ whole genome shotgun (WGS) entry which is preliminary data.</text>
</comment>
<evidence type="ECO:0000259" key="1">
    <source>
        <dbReference type="Pfam" id="PF03102"/>
    </source>
</evidence>
<dbReference type="Proteomes" id="UP000176422">
    <property type="component" value="Unassembled WGS sequence"/>
</dbReference>
<organism evidence="3 4">
    <name type="scientific">Candidatus Wolfebacteria bacterium RIFOXYB1_FULL_54_12</name>
    <dbReference type="NCBI Taxonomy" id="1802559"/>
    <lineage>
        <taxon>Bacteria</taxon>
        <taxon>Candidatus Wolfeibacteriota</taxon>
    </lineage>
</organism>
<dbReference type="SUPFAM" id="SSF51182">
    <property type="entry name" value="RmlC-like cupins"/>
    <property type="match status" value="1"/>
</dbReference>
<dbReference type="InterPro" id="IPR014710">
    <property type="entry name" value="RmlC-like_jellyroll"/>
</dbReference>
<dbReference type="Gene3D" id="2.60.120.10">
    <property type="entry name" value="Jelly Rolls"/>
    <property type="match status" value="1"/>
</dbReference>
<dbReference type="InterPro" id="IPR013096">
    <property type="entry name" value="Cupin_2"/>
</dbReference>
<dbReference type="GO" id="GO:0016051">
    <property type="term" value="P:carbohydrate biosynthetic process"/>
    <property type="evidence" value="ECO:0007669"/>
    <property type="project" value="InterPro"/>
</dbReference>
<evidence type="ECO:0000313" key="3">
    <source>
        <dbReference type="EMBL" id="OGM93314.1"/>
    </source>
</evidence>
<dbReference type="Gene3D" id="3.20.20.70">
    <property type="entry name" value="Aldolase class I"/>
    <property type="match status" value="1"/>
</dbReference>
<dbReference type="InterPro" id="IPR013132">
    <property type="entry name" value="PseI/NeuA/B-like_N"/>
</dbReference>
<dbReference type="EMBL" id="MGIT01000001">
    <property type="protein sequence ID" value="OGM93314.1"/>
    <property type="molecule type" value="Genomic_DNA"/>
</dbReference>
<reference evidence="3 4" key="1">
    <citation type="journal article" date="2016" name="Nat. Commun.">
        <title>Thousands of microbial genomes shed light on interconnected biogeochemical processes in an aquifer system.</title>
        <authorList>
            <person name="Anantharaman K."/>
            <person name="Brown C.T."/>
            <person name="Hug L.A."/>
            <person name="Sharon I."/>
            <person name="Castelle C.J."/>
            <person name="Probst A.J."/>
            <person name="Thomas B.C."/>
            <person name="Singh A."/>
            <person name="Wilkins M.J."/>
            <person name="Karaoz U."/>
            <person name="Brodie E.L."/>
            <person name="Williams K.H."/>
            <person name="Hubbard S.S."/>
            <person name="Banfield J.F."/>
        </authorList>
    </citation>
    <scope>NUCLEOTIDE SEQUENCE [LARGE SCALE GENOMIC DNA]</scope>
</reference>
<evidence type="ECO:0000313" key="4">
    <source>
        <dbReference type="Proteomes" id="UP000176422"/>
    </source>
</evidence>
<dbReference type="PANTHER" id="PTHR42966:SF1">
    <property type="entry name" value="SIALIC ACID SYNTHASE"/>
    <property type="match status" value="1"/>
</dbReference>
<protein>
    <recommendedName>
        <fullName evidence="5">Spore coat protein</fullName>
    </recommendedName>
</protein>
<dbReference type="Pfam" id="PF03102">
    <property type="entry name" value="NeuB"/>
    <property type="match status" value="1"/>
</dbReference>